<dbReference type="OrthoDB" id="51680at2759"/>
<dbReference type="Proteomes" id="UP000095751">
    <property type="component" value="Unassembled WGS sequence"/>
</dbReference>
<dbReference type="AlphaFoldDB" id="A0A1E7F9M6"/>
<organism evidence="1 2">
    <name type="scientific">Fragilariopsis cylindrus CCMP1102</name>
    <dbReference type="NCBI Taxonomy" id="635003"/>
    <lineage>
        <taxon>Eukaryota</taxon>
        <taxon>Sar</taxon>
        <taxon>Stramenopiles</taxon>
        <taxon>Ochrophyta</taxon>
        <taxon>Bacillariophyta</taxon>
        <taxon>Bacillariophyceae</taxon>
        <taxon>Bacillariophycidae</taxon>
        <taxon>Bacillariales</taxon>
        <taxon>Bacillariaceae</taxon>
        <taxon>Fragilariopsis</taxon>
    </lineage>
</organism>
<dbReference type="InParanoid" id="A0A1E7F9M6"/>
<dbReference type="KEGG" id="fcy:FRACYDRAFT_269702"/>
<gene>
    <name evidence="1" type="ORF">FRACYDRAFT_269702</name>
</gene>
<sequence>MDAIVGIHGAQLTHAIWMRPGSVVVEMLPWVMDGLTMGKWTKYVHTYTPLGAIFENTNLVHVGLPLDASSASHIECLEKSFTANSTEPTSFDCIKKNRINGWDERDFSVPQDKLLHLLQRFVVDVNKNDGRSISSSSSSSSSLTCEDYKNRAGDDFVI</sequence>
<feature type="non-terminal residue" evidence="1">
    <location>
        <position position="158"/>
    </location>
</feature>
<accession>A0A1E7F9M6</accession>
<keyword evidence="2" id="KW-1185">Reference proteome</keyword>
<reference evidence="1 2" key="1">
    <citation type="submission" date="2016-09" db="EMBL/GenBank/DDBJ databases">
        <title>Extensive genetic diversity and differential bi-allelic expression allows diatom success in the polar Southern Ocean.</title>
        <authorList>
            <consortium name="DOE Joint Genome Institute"/>
            <person name="Mock T."/>
            <person name="Otillar R.P."/>
            <person name="Strauss J."/>
            <person name="Dupont C."/>
            <person name="Frickenhaus S."/>
            <person name="Maumus F."/>
            <person name="Mcmullan M."/>
            <person name="Sanges R."/>
            <person name="Schmutz J."/>
            <person name="Toseland A."/>
            <person name="Valas R."/>
            <person name="Veluchamy A."/>
            <person name="Ward B.J."/>
            <person name="Allen A."/>
            <person name="Barry K."/>
            <person name="Falciatore A."/>
            <person name="Ferrante M."/>
            <person name="Fortunato A.E."/>
            <person name="Gloeckner G."/>
            <person name="Gruber A."/>
            <person name="Hipkin R."/>
            <person name="Janech M."/>
            <person name="Kroth P."/>
            <person name="Leese F."/>
            <person name="Lindquist E."/>
            <person name="Lyon B.R."/>
            <person name="Martin J."/>
            <person name="Mayer C."/>
            <person name="Parker M."/>
            <person name="Quesneville H."/>
            <person name="Raymond J."/>
            <person name="Uhlig C."/>
            <person name="Valentin K.U."/>
            <person name="Worden A.Z."/>
            <person name="Armbrust E.V."/>
            <person name="Bowler C."/>
            <person name="Green B."/>
            <person name="Moulton V."/>
            <person name="Van Oosterhout C."/>
            <person name="Grigoriev I."/>
        </authorList>
    </citation>
    <scope>NUCLEOTIDE SEQUENCE [LARGE SCALE GENOMIC DNA]</scope>
    <source>
        <strain evidence="1 2">CCMP1102</strain>
    </source>
</reference>
<evidence type="ECO:0000313" key="2">
    <source>
        <dbReference type="Proteomes" id="UP000095751"/>
    </source>
</evidence>
<proteinExistence type="predicted"/>
<name>A0A1E7F9M6_9STRA</name>
<dbReference type="EMBL" id="KV784360">
    <property type="protein sequence ID" value="OEU14868.1"/>
    <property type="molecule type" value="Genomic_DNA"/>
</dbReference>
<evidence type="ECO:0000313" key="1">
    <source>
        <dbReference type="EMBL" id="OEU14868.1"/>
    </source>
</evidence>
<protein>
    <submittedName>
        <fullName evidence="1">Uncharacterized protein</fullName>
    </submittedName>
</protein>